<dbReference type="OrthoDB" id="16290at2759"/>
<dbReference type="Pfam" id="PF20180">
    <property type="entry name" value="UQCC2_CBP6"/>
    <property type="match status" value="1"/>
</dbReference>
<sequence>MRLLAKWPVDPNKSYERNVKYYLENQVHRLHNPRNNQNPLEMDEPLSGKNIKHDANMKAIQELIDNKYQQKWPTTHFKTGIFGVTLAQLNKINSDKFRIRLGLGATRWTYFKSLFSKAE</sequence>
<protein>
    <submittedName>
        <fullName evidence="1">Uncharacterized protein</fullName>
    </submittedName>
</protein>
<dbReference type="AlphaFoldDB" id="A0A811KSV4"/>
<comment type="caution">
    <text evidence="1">The sequence shown here is derived from an EMBL/GenBank/DDBJ whole genome shotgun (WGS) entry which is preliminary data.</text>
</comment>
<dbReference type="EMBL" id="CAJFDH010000004">
    <property type="protein sequence ID" value="CAD5218811.1"/>
    <property type="molecule type" value="Genomic_DNA"/>
</dbReference>
<dbReference type="Proteomes" id="UP000783686">
    <property type="component" value="Unassembled WGS sequence"/>
</dbReference>
<name>A0A811KSV4_9BILA</name>
<gene>
    <name evidence="1" type="ORF">BOKJ2_LOCUS8021</name>
</gene>
<organism evidence="1 2">
    <name type="scientific">Bursaphelenchus okinawaensis</name>
    <dbReference type="NCBI Taxonomy" id="465554"/>
    <lineage>
        <taxon>Eukaryota</taxon>
        <taxon>Metazoa</taxon>
        <taxon>Ecdysozoa</taxon>
        <taxon>Nematoda</taxon>
        <taxon>Chromadorea</taxon>
        <taxon>Rhabditida</taxon>
        <taxon>Tylenchina</taxon>
        <taxon>Tylenchomorpha</taxon>
        <taxon>Aphelenchoidea</taxon>
        <taxon>Aphelenchoididae</taxon>
        <taxon>Bursaphelenchus</taxon>
    </lineage>
</organism>
<reference evidence="1" key="1">
    <citation type="submission" date="2020-09" db="EMBL/GenBank/DDBJ databases">
        <authorList>
            <person name="Kikuchi T."/>
        </authorList>
    </citation>
    <scope>NUCLEOTIDE SEQUENCE</scope>
    <source>
        <strain evidence="1">SH1</strain>
    </source>
</reference>
<evidence type="ECO:0000313" key="2">
    <source>
        <dbReference type="Proteomes" id="UP000614601"/>
    </source>
</evidence>
<evidence type="ECO:0000313" key="1">
    <source>
        <dbReference type="EMBL" id="CAD5218811.1"/>
    </source>
</evidence>
<accession>A0A811KSV4</accession>
<keyword evidence="2" id="KW-1185">Reference proteome</keyword>
<dbReference type="EMBL" id="CAJFCW020000004">
    <property type="protein sequence ID" value="CAG9111815.1"/>
    <property type="molecule type" value="Genomic_DNA"/>
</dbReference>
<proteinExistence type="predicted"/>
<dbReference type="Proteomes" id="UP000614601">
    <property type="component" value="Unassembled WGS sequence"/>
</dbReference>